<keyword evidence="2" id="KW-1133">Transmembrane helix</keyword>
<feature type="transmembrane region" description="Helical" evidence="2">
    <location>
        <begin position="93"/>
        <end position="112"/>
    </location>
</feature>
<feature type="compositionally biased region" description="Low complexity" evidence="1">
    <location>
        <begin position="285"/>
        <end position="296"/>
    </location>
</feature>
<dbReference type="GO" id="GO:0055088">
    <property type="term" value="P:lipid homeostasis"/>
    <property type="evidence" value="ECO:0007669"/>
    <property type="project" value="TreeGrafter"/>
</dbReference>
<sequence>MGGIDGLIPLHSPLRNHLLGQYFLVSIFVLHSTYHGLANTVFFGSDPAQLKKRAWILTTVNALVMTLASLPFLVELLYSGFDLHAVKPRTEDIVEPMSCFFVAYLLSDLGLGSVYYRKLINLSSGWIHHSAYTILFAYWLHKGWGHIAVMACIFELPTFVMGIASLHAPLRSNALFTGTFFLTRVFFHFGLLCATVTPHGRSTPTIDGSWGPAISVLATYPMHIWWGYKCVMSVQRRMRKRKAEARRQREAQKIADKEGVSYFFSGAGQLLNGLPAPDTSSALNTPATTPGASPTGERQALFSSALQRVAGTSRAPINLFIGRRIAKEPRSASGVADVKSTFTLSTTTPGMRGAGGKPAQIRATQMASRQPFTAPVPPQGATDADREPFLAIRSPAEAQDRARRLVADAIRKAWSSAPEAWRRQFEAEMGDEAIPSRARAAMTGRRRSGDSTATSASETDSESLTAEEKSRMQRGKAAARRAFFRALRRAIHGRLPGDDEEVASQGITGAKDRRILEAILKLSGLPLPPDLVGQDYAVREFPVERDVAGGRRKRIVGQIRRRMEVARREIVVV</sequence>
<dbReference type="PANTHER" id="PTHR13439:SF72">
    <property type="entry name" value="TLC DOMAIN-CONTAINING PROTEIN"/>
    <property type="match status" value="1"/>
</dbReference>
<dbReference type="STRING" id="215250.A0A316YRU2"/>
<dbReference type="AlphaFoldDB" id="A0A316YRU2"/>
<dbReference type="PANTHER" id="PTHR13439">
    <property type="entry name" value="CT120 PROTEIN"/>
    <property type="match status" value="1"/>
</dbReference>
<evidence type="ECO:0000256" key="2">
    <source>
        <dbReference type="SAM" id="Phobius"/>
    </source>
</evidence>
<feature type="transmembrane region" description="Helical" evidence="2">
    <location>
        <begin position="119"/>
        <end position="141"/>
    </location>
</feature>
<dbReference type="GeneID" id="37041108"/>
<dbReference type="InParanoid" id="A0A316YRU2"/>
<protein>
    <recommendedName>
        <fullName evidence="5">TLC domain-containing protein</fullName>
    </recommendedName>
</protein>
<feature type="transmembrane region" description="Helical" evidence="2">
    <location>
        <begin position="54"/>
        <end position="73"/>
    </location>
</feature>
<gene>
    <name evidence="3" type="ORF">FA10DRAFT_239865</name>
</gene>
<name>A0A316YRU2_9BASI</name>
<feature type="region of interest" description="Disordered" evidence="1">
    <location>
        <begin position="432"/>
        <end position="472"/>
    </location>
</feature>
<accession>A0A316YRU2</accession>
<dbReference type="EMBL" id="KZ819635">
    <property type="protein sequence ID" value="PWN92280.1"/>
    <property type="molecule type" value="Genomic_DNA"/>
</dbReference>
<feature type="transmembrane region" description="Helical" evidence="2">
    <location>
        <begin position="175"/>
        <end position="197"/>
    </location>
</feature>
<organism evidence="3 4">
    <name type="scientific">Acaromyces ingoldii</name>
    <dbReference type="NCBI Taxonomy" id="215250"/>
    <lineage>
        <taxon>Eukaryota</taxon>
        <taxon>Fungi</taxon>
        <taxon>Dikarya</taxon>
        <taxon>Basidiomycota</taxon>
        <taxon>Ustilaginomycotina</taxon>
        <taxon>Exobasidiomycetes</taxon>
        <taxon>Exobasidiales</taxon>
        <taxon>Cryptobasidiaceae</taxon>
        <taxon>Acaromyces</taxon>
    </lineage>
</organism>
<evidence type="ECO:0000313" key="4">
    <source>
        <dbReference type="Proteomes" id="UP000245768"/>
    </source>
</evidence>
<dbReference type="RefSeq" id="XP_025379478.1">
    <property type="nucleotide sequence ID" value="XM_025519192.1"/>
</dbReference>
<dbReference type="OrthoDB" id="341353at2759"/>
<feature type="transmembrane region" description="Helical" evidence="2">
    <location>
        <begin position="209"/>
        <end position="231"/>
    </location>
</feature>
<feature type="transmembrane region" description="Helical" evidence="2">
    <location>
        <begin position="20"/>
        <end position="42"/>
    </location>
</feature>
<dbReference type="GO" id="GO:0005783">
    <property type="term" value="C:endoplasmic reticulum"/>
    <property type="evidence" value="ECO:0007669"/>
    <property type="project" value="TreeGrafter"/>
</dbReference>
<dbReference type="Proteomes" id="UP000245768">
    <property type="component" value="Unassembled WGS sequence"/>
</dbReference>
<keyword evidence="4" id="KW-1185">Reference proteome</keyword>
<evidence type="ECO:0000313" key="3">
    <source>
        <dbReference type="EMBL" id="PWN92280.1"/>
    </source>
</evidence>
<keyword evidence="2" id="KW-0812">Transmembrane</keyword>
<feature type="region of interest" description="Disordered" evidence="1">
    <location>
        <begin position="275"/>
        <end position="297"/>
    </location>
</feature>
<feature type="compositionally biased region" description="Low complexity" evidence="1">
    <location>
        <begin position="450"/>
        <end position="464"/>
    </location>
</feature>
<dbReference type="InterPro" id="IPR050846">
    <property type="entry name" value="TLCD"/>
</dbReference>
<evidence type="ECO:0000256" key="1">
    <source>
        <dbReference type="SAM" id="MobiDB-lite"/>
    </source>
</evidence>
<reference evidence="3 4" key="1">
    <citation type="journal article" date="2018" name="Mol. Biol. Evol.">
        <title>Broad Genomic Sampling Reveals a Smut Pathogenic Ancestry of the Fungal Clade Ustilaginomycotina.</title>
        <authorList>
            <person name="Kijpornyongpan T."/>
            <person name="Mondo S.J."/>
            <person name="Barry K."/>
            <person name="Sandor L."/>
            <person name="Lee J."/>
            <person name="Lipzen A."/>
            <person name="Pangilinan J."/>
            <person name="LaButti K."/>
            <person name="Hainaut M."/>
            <person name="Henrissat B."/>
            <person name="Grigoriev I.V."/>
            <person name="Spatafora J.W."/>
            <person name="Aime M.C."/>
        </authorList>
    </citation>
    <scope>NUCLEOTIDE SEQUENCE [LARGE SCALE GENOMIC DNA]</scope>
    <source>
        <strain evidence="3 4">MCA 4198</strain>
    </source>
</reference>
<evidence type="ECO:0008006" key="5">
    <source>
        <dbReference type="Google" id="ProtNLM"/>
    </source>
</evidence>
<proteinExistence type="predicted"/>
<keyword evidence="2" id="KW-0472">Membrane</keyword>
<feature type="transmembrane region" description="Helical" evidence="2">
    <location>
        <begin position="147"/>
        <end position="168"/>
    </location>
</feature>